<dbReference type="EMBL" id="CM009308">
    <property type="protein sequence ID" value="KAI9377718.1"/>
    <property type="molecule type" value="Genomic_DNA"/>
</dbReference>
<evidence type="ECO:0000313" key="2">
    <source>
        <dbReference type="Proteomes" id="UP000006729"/>
    </source>
</evidence>
<reference evidence="1 2" key="1">
    <citation type="journal article" date="2006" name="Science">
        <title>The genome of black cottonwood, Populus trichocarpa (Torr. &amp; Gray).</title>
        <authorList>
            <person name="Tuskan G.A."/>
            <person name="Difazio S."/>
            <person name="Jansson S."/>
            <person name="Bohlmann J."/>
            <person name="Grigoriev I."/>
            <person name="Hellsten U."/>
            <person name="Putnam N."/>
            <person name="Ralph S."/>
            <person name="Rombauts S."/>
            <person name="Salamov A."/>
            <person name="Schein J."/>
            <person name="Sterck L."/>
            <person name="Aerts A."/>
            <person name="Bhalerao R.R."/>
            <person name="Bhalerao R.P."/>
            <person name="Blaudez D."/>
            <person name="Boerjan W."/>
            <person name="Brun A."/>
            <person name="Brunner A."/>
            <person name="Busov V."/>
            <person name="Campbell M."/>
            <person name="Carlson J."/>
            <person name="Chalot M."/>
            <person name="Chapman J."/>
            <person name="Chen G.L."/>
            <person name="Cooper D."/>
            <person name="Coutinho P.M."/>
            <person name="Couturier J."/>
            <person name="Covert S."/>
            <person name="Cronk Q."/>
            <person name="Cunningham R."/>
            <person name="Davis J."/>
            <person name="Degroeve S."/>
            <person name="Dejardin A."/>
            <person name="Depamphilis C."/>
            <person name="Detter J."/>
            <person name="Dirks B."/>
            <person name="Dubchak I."/>
            <person name="Duplessis S."/>
            <person name="Ehlting J."/>
            <person name="Ellis B."/>
            <person name="Gendler K."/>
            <person name="Goodstein D."/>
            <person name="Gribskov M."/>
            <person name="Grimwood J."/>
            <person name="Groover A."/>
            <person name="Gunter L."/>
            <person name="Hamberger B."/>
            <person name="Heinze B."/>
            <person name="Helariutta Y."/>
            <person name="Henrissat B."/>
            <person name="Holligan D."/>
            <person name="Holt R."/>
            <person name="Huang W."/>
            <person name="Islam-Faridi N."/>
            <person name="Jones S."/>
            <person name="Jones-Rhoades M."/>
            <person name="Jorgensen R."/>
            <person name="Joshi C."/>
            <person name="Kangasjarvi J."/>
            <person name="Karlsson J."/>
            <person name="Kelleher C."/>
            <person name="Kirkpatrick R."/>
            <person name="Kirst M."/>
            <person name="Kohler A."/>
            <person name="Kalluri U."/>
            <person name="Larimer F."/>
            <person name="Leebens-Mack J."/>
            <person name="Leple J.C."/>
            <person name="Locascio P."/>
            <person name="Lou Y."/>
            <person name="Lucas S."/>
            <person name="Martin F."/>
            <person name="Montanini B."/>
            <person name="Napoli C."/>
            <person name="Nelson D.R."/>
            <person name="Nelson C."/>
            <person name="Nieminen K."/>
            <person name="Nilsson O."/>
            <person name="Pereda V."/>
            <person name="Peter G."/>
            <person name="Philippe R."/>
            <person name="Pilate G."/>
            <person name="Poliakov A."/>
            <person name="Razumovskaya J."/>
            <person name="Richardson P."/>
            <person name="Rinaldi C."/>
            <person name="Ritland K."/>
            <person name="Rouze P."/>
            <person name="Ryaboy D."/>
            <person name="Schmutz J."/>
            <person name="Schrader J."/>
            <person name="Segerman B."/>
            <person name="Shin H."/>
            <person name="Siddiqui A."/>
            <person name="Sterky F."/>
            <person name="Terry A."/>
            <person name="Tsai C.J."/>
            <person name="Uberbacher E."/>
            <person name="Unneberg P."/>
            <person name="Vahala J."/>
            <person name="Wall K."/>
            <person name="Wessler S."/>
            <person name="Yang G."/>
            <person name="Yin T."/>
            <person name="Douglas C."/>
            <person name="Marra M."/>
            <person name="Sandberg G."/>
            <person name="Van de Peer Y."/>
            <person name="Rokhsar D."/>
        </authorList>
    </citation>
    <scope>NUCLEOTIDE SEQUENCE [LARGE SCALE GENOMIC DNA]</scope>
    <source>
        <strain evidence="2">cv. Nisqually</strain>
    </source>
</reference>
<organism evidence="1 2">
    <name type="scientific">Populus trichocarpa</name>
    <name type="common">Western balsam poplar</name>
    <name type="synonym">Populus balsamifera subsp. trichocarpa</name>
    <dbReference type="NCBI Taxonomy" id="3694"/>
    <lineage>
        <taxon>Eukaryota</taxon>
        <taxon>Viridiplantae</taxon>
        <taxon>Streptophyta</taxon>
        <taxon>Embryophyta</taxon>
        <taxon>Tracheophyta</taxon>
        <taxon>Spermatophyta</taxon>
        <taxon>Magnoliopsida</taxon>
        <taxon>eudicotyledons</taxon>
        <taxon>Gunneridae</taxon>
        <taxon>Pentapetalae</taxon>
        <taxon>rosids</taxon>
        <taxon>fabids</taxon>
        <taxon>Malpighiales</taxon>
        <taxon>Salicaceae</taxon>
        <taxon>Saliceae</taxon>
        <taxon>Populus</taxon>
    </lineage>
</organism>
<proteinExistence type="predicted"/>
<accession>A0ACC0RKB3</accession>
<protein>
    <submittedName>
        <fullName evidence="1">Uncharacterized protein</fullName>
    </submittedName>
</protein>
<evidence type="ECO:0000313" key="1">
    <source>
        <dbReference type="EMBL" id="KAI9377718.1"/>
    </source>
</evidence>
<gene>
    <name evidence="1" type="ORF">POPTR_019G101500v4</name>
</gene>
<name>A0ACC0RKB3_POPTR</name>
<sequence length="708" mass="78621">MELSINISGQASNQRDENFRKWKAESFPAQIPPDDDPKKLMDKELYKYAEEDKFDELFGELRRVSSAELSSIIYTQVSPSGNSLLHVSASNGSKDVTELLLQHFPLLMTRKNFHKDTALHLAAGAGQLRTITVLINKAKGHGEASDFSSFLEMKNDRGNSALHDAVINRHHEVARFLVSESSKLLYTQNNERKSPLYLAVENSIDKQSDDKMFTILLDAIPDDVDLLNKLEGKSPVHAAVQGSKRKILEQIAKEKPGLLRRKDEKGGNPLHCAASMGYVSETQFLFDKYRDGAIQLNEEGNMPIHVASKKGHVCVVDAYISNWTEATEFLNSKRQNILHVAAESGRHLVVKYILRNNKLKELINEQDLDGNTPLHLASKNGRSIATFTLVRNSMVMKRIANGENLTPYDVAEKQSKIVGAEYSGEPIPNGKDDQVDQKSENYGPKPLTKDKSDHGVGNQVDQDEKSGGKGKLDYYGVMMTLSILHFFASPNKSKIEYFRIKSRPLPKEEIKGRIDCLLVVAVLIAGVTFAGILQLPRSADLPESGPSKITTTTTNSTQNQGISAQNEGILRNVYIYFDMVALNAAVMASIILCWAQLYDVKVAAHAVWLASILTGGAIYLMCLAFVFAVAINVGNSFAFIVVTLVVGGALFLVQTVLSAPLIIPPNANQIIERIASPYLYFVFFICYCAFEWLLFKFSKRSKKKGEQQ</sequence>
<keyword evidence="2" id="KW-1185">Reference proteome</keyword>
<comment type="caution">
    <text evidence="1">The sequence shown here is derived from an EMBL/GenBank/DDBJ whole genome shotgun (WGS) entry which is preliminary data.</text>
</comment>
<dbReference type="Proteomes" id="UP000006729">
    <property type="component" value="Chromosome 19"/>
</dbReference>